<protein>
    <recommendedName>
        <fullName evidence="10">Palmitoyltransferase</fullName>
        <ecNumber evidence="10">2.3.1.225</ecNumber>
    </recommendedName>
</protein>
<evidence type="ECO:0000256" key="8">
    <source>
        <dbReference type="ARBA" id="ARBA00023315"/>
    </source>
</evidence>
<evidence type="ECO:0000313" key="13">
    <source>
        <dbReference type="Proteomes" id="UP001239213"/>
    </source>
</evidence>
<evidence type="ECO:0000256" key="3">
    <source>
        <dbReference type="ARBA" id="ARBA00022692"/>
    </source>
</evidence>
<dbReference type="GO" id="GO:0005794">
    <property type="term" value="C:Golgi apparatus"/>
    <property type="evidence" value="ECO:0007669"/>
    <property type="project" value="TreeGrafter"/>
</dbReference>
<dbReference type="InterPro" id="IPR039859">
    <property type="entry name" value="PFA4/ZDH16/20/ERF2-like"/>
</dbReference>
<dbReference type="PROSITE" id="PS50216">
    <property type="entry name" value="DHHC"/>
    <property type="match status" value="1"/>
</dbReference>
<feature type="transmembrane region" description="Helical" evidence="10">
    <location>
        <begin position="6"/>
        <end position="24"/>
    </location>
</feature>
<evidence type="ECO:0000256" key="4">
    <source>
        <dbReference type="ARBA" id="ARBA00022989"/>
    </source>
</evidence>
<dbReference type="GO" id="GO:0006612">
    <property type="term" value="P:protein targeting to membrane"/>
    <property type="evidence" value="ECO:0007669"/>
    <property type="project" value="TreeGrafter"/>
</dbReference>
<gene>
    <name evidence="12" type="ORF">CCUS01_13497</name>
</gene>
<evidence type="ECO:0000256" key="1">
    <source>
        <dbReference type="ARBA" id="ARBA00004141"/>
    </source>
</evidence>
<evidence type="ECO:0000256" key="6">
    <source>
        <dbReference type="ARBA" id="ARBA00023139"/>
    </source>
</evidence>
<keyword evidence="8 10" id="KW-0012">Acyltransferase</keyword>
<evidence type="ECO:0000256" key="5">
    <source>
        <dbReference type="ARBA" id="ARBA00023136"/>
    </source>
</evidence>
<dbReference type="PANTHER" id="PTHR22883:SF288">
    <property type="entry name" value="PALMITOYLTRANSFERASE SWF1"/>
    <property type="match status" value="1"/>
</dbReference>
<dbReference type="EMBL" id="MPDP01000017">
    <property type="protein sequence ID" value="KAK1495107.1"/>
    <property type="molecule type" value="Genomic_DNA"/>
</dbReference>
<evidence type="ECO:0000256" key="10">
    <source>
        <dbReference type="RuleBase" id="RU079119"/>
    </source>
</evidence>
<keyword evidence="7" id="KW-0449">Lipoprotein</keyword>
<evidence type="ECO:0000313" key="12">
    <source>
        <dbReference type="EMBL" id="KAK1495107.1"/>
    </source>
</evidence>
<feature type="transmembrane region" description="Helical" evidence="10">
    <location>
        <begin position="128"/>
        <end position="148"/>
    </location>
</feature>
<feature type="domain" description="Palmitoyltransferase DHHC" evidence="11">
    <location>
        <begin position="179"/>
        <end position="324"/>
    </location>
</feature>
<keyword evidence="2 10" id="KW-0808">Transferase</keyword>
<evidence type="ECO:0000256" key="2">
    <source>
        <dbReference type="ARBA" id="ARBA00022679"/>
    </source>
</evidence>
<feature type="transmembrane region" description="Helical" evidence="10">
    <location>
        <begin position="103"/>
        <end position="122"/>
    </location>
</feature>
<feature type="transmembrane region" description="Helical" evidence="10">
    <location>
        <begin position="226"/>
        <end position="249"/>
    </location>
</feature>
<keyword evidence="3 10" id="KW-0812">Transmembrane</keyword>
<accession>A0AAJ0DNG1</accession>
<comment type="subcellular location">
    <subcellularLocation>
        <location evidence="1">Membrane</location>
        <topology evidence="1">Multi-pass membrane protein</topology>
    </subcellularLocation>
</comment>
<comment type="similarity">
    <text evidence="10">Belongs to the DHHC palmitoyltransferase family.</text>
</comment>
<dbReference type="GO" id="GO:0019706">
    <property type="term" value="F:protein-cysteine S-palmitoyltransferase activity"/>
    <property type="evidence" value="ECO:0007669"/>
    <property type="project" value="UniProtKB-EC"/>
</dbReference>
<dbReference type="Proteomes" id="UP001239213">
    <property type="component" value="Unassembled WGS sequence"/>
</dbReference>
<dbReference type="PANTHER" id="PTHR22883">
    <property type="entry name" value="ZINC FINGER DHHC DOMAIN CONTAINING PROTEIN"/>
    <property type="match status" value="1"/>
</dbReference>
<dbReference type="EC" id="2.3.1.225" evidence="10"/>
<dbReference type="Pfam" id="PF01529">
    <property type="entry name" value="DHHC"/>
    <property type="match status" value="1"/>
</dbReference>
<feature type="transmembrane region" description="Helical" evidence="10">
    <location>
        <begin position="287"/>
        <end position="313"/>
    </location>
</feature>
<comment type="domain">
    <text evidence="10">The DHHC domain is required for palmitoyltransferase activity.</text>
</comment>
<sequence length="437" mass="50221">MGALRNAALFVLAVSFTVFVAFFGRLPALRFVIMFVHWLENRGISLLGTWTHHFGRHTPIATMHRIMWIHIPNGFLAVDKLITGGRFSTSMIRFGNFMMHDRHPTVVIFFLLILSVSEYLYLPGAWPQISLLHKIIGCIVIFFPYWFLYLSVMADPGYITAENHAYYMSLYPYDYSIFYPGQKCSTCNLIKPPRSKHCSICKRCVAKLDHHCIFINGCVGYKNQHYFVLLLLSTAVLTSYGGLLGFSLLSNKIAANYPQWALWPPKGMEVKEYLLIWSWALQDNVGMGAVTLLAAMTSPLVWGLLGYTFWLIYCGTTTNESLKWSDWKAEMDDGCAFKRSMPVNRVKDKRFEPERTRWPLQTQQVLTRTEDGMPPPDHGPGDGEWERVWNLKDVENLYDLGLWDNLADIFVSNYDFNVKRDQPSVEALGRQRHSPKA</sequence>
<comment type="caution">
    <text evidence="12">The sequence shown here is derived from an EMBL/GenBank/DDBJ whole genome shotgun (WGS) entry which is preliminary data.</text>
</comment>
<keyword evidence="5 10" id="KW-0472">Membrane</keyword>
<dbReference type="AlphaFoldDB" id="A0AAJ0DNG1"/>
<evidence type="ECO:0000256" key="9">
    <source>
        <dbReference type="ARBA" id="ARBA00048048"/>
    </source>
</evidence>
<proteinExistence type="inferred from homology"/>
<evidence type="ECO:0000256" key="7">
    <source>
        <dbReference type="ARBA" id="ARBA00023288"/>
    </source>
</evidence>
<name>A0AAJ0DNG1_9PEZI</name>
<organism evidence="12 13">
    <name type="scientific">Colletotrichum cuscutae</name>
    <dbReference type="NCBI Taxonomy" id="1209917"/>
    <lineage>
        <taxon>Eukaryota</taxon>
        <taxon>Fungi</taxon>
        <taxon>Dikarya</taxon>
        <taxon>Ascomycota</taxon>
        <taxon>Pezizomycotina</taxon>
        <taxon>Sordariomycetes</taxon>
        <taxon>Hypocreomycetidae</taxon>
        <taxon>Glomerellales</taxon>
        <taxon>Glomerellaceae</taxon>
        <taxon>Colletotrichum</taxon>
        <taxon>Colletotrichum acutatum species complex</taxon>
    </lineage>
</organism>
<keyword evidence="4 10" id="KW-1133">Transmembrane helix</keyword>
<dbReference type="InterPro" id="IPR001594">
    <property type="entry name" value="Palmitoyltrfase_DHHC"/>
</dbReference>
<comment type="catalytic activity">
    <reaction evidence="9 10">
        <text>L-cysteinyl-[protein] + hexadecanoyl-CoA = S-hexadecanoyl-L-cysteinyl-[protein] + CoA</text>
        <dbReference type="Rhea" id="RHEA:36683"/>
        <dbReference type="Rhea" id="RHEA-COMP:10131"/>
        <dbReference type="Rhea" id="RHEA-COMP:11032"/>
        <dbReference type="ChEBI" id="CHEBI:29950"/>
        <dbReference type="ChEBI" id="CHEBI:57287"/>
        <dbReference type="ChEBI" id="CHEBI:57379"/>
        <dbReference type="ChEBI" id="CHEBI:74151"/>
        <dbReference type="EC" id="2.3.1.225"/>
    </reaction>
</comment>
<keyword evidence="6" id="KW-0564">Palmitate</keyword>
<keyword evidence="13" id="KW-1185">Reference proteome</keyword>
<dbReference type="GO" id="GO:0016020">
    <property type="term" value="C:membrane"/>
    <property type="evidence" value="ECO:0007669"/>
    <property type="project" value="UniProtKB-SubCell"/>
</dbReference>
<reference evidence="12" key="1">
    <citation type="submission" date="2016-11" db="EMBL/GenBank/DDBJ databases">
        <title>The genome sequence of Colletotrichum cuscutae.</title>
        <authorList>
            <person name="Baroncelli R."/>
        </authorList>
    </citation>
    <scope>NUCLEOTIDE SEQUENCE</scope>
    <source>
        <strain evidence="12">IMI 304802</strain>
    </source>
</reference>
<dbReference type="GO" id="GO:0005783">
    <property type="term" value="C:endoplasmic reticulum"/>
    <property type="evidence" value="ECO:0007669"/>
    <property type="project" value="TreeGrafter"/>
</dbReference>
<evidence type="ECO:0000259" key="11">
    <source>
        <dbReference type="Pfam" id="PF01529"/>
    </source>
</evidence>